<dbReference type="EMBL" id="CM051406">
    <property type="protein sequence ID" value="KAJ4703753.1"/>
    <property type="molecule type" value="Genomic_DNA"/>
</dbReference>
<evidence type="ECO:0000313" key="2">
    <source>
        <dbReference type="Proteomes" id="UP001164539"/>
    </source>
</evidence>
<comment type="caution">
    <text evidence="1">The sequence shown here is derived from an EMBL/GenBank/DDBJ whole genome shotgun (WGS) entry which is preliminary data.</text>
</comment>
<organism evidence="1 2">
    <name type="scientific">Melia azedarach</name>
    <name type="common">Chinaberry tree</name>
    <dbReference type="NCBI Taxonomy" id="155640"/>
    <lineage>
        <taxon>Eukaryota</taxon>
        <taxon>Viridiplantae</taxon>
        <taxon>Streptophyta</taxon>
        <taxon>Embryophyta</taxon>
        <taxon>Tracheophyta</taxon>
        <taxon>Spermatophyta</taxon>
        <taxon>Magnoliopsida</taxon>
        <taxon>eudicotyledons</taxon>
        <taxon>Gunneridae</taxon>
        <taxon>Pentapetalae</taxon>
        <taxon>rosids</taxon>
        <taxon>malvids</taxon>
        <taxon>Sapindales</taxon>
        <taxon>Meliaceae</taxon>
        <taxon>Melia</taxon>
    </lineage>
</organism>
<gene>
    <name evidence="1" type="ORF">OWV82_023612</name>
</gene>
<proteinExistence type="predicted"/>
<keyword evidence="2" id="KW-1185">Reference proteome</keyword>
<dbReference type="Proteomes" id="UP001164539">
    <property type="component" value="Chromosome 13"/>
</dbReference>
<evidence type="ECO:0000313" key="1">
    <source>
        <dbReference type="EMBL" id="KAJ4703753.1"/>
    </source>
</evidence>
<name>A0ACC1WYE7_MELAZ</name>
<sequence>METRKTLSLGSSLAVPCVQEVAKESLNSIPPRYVRLDQDSPIISDNTCLPQVPVIDMIRLQLSDDGDDNFMDSELDKLHHACKEWGFFQLINHQVSNSLVEKVKEKLEGFGNAFVVSEDQKLDWGDMFYLTTLPIHLRKQDLFPKLPPSFRETLEAYSAELKNLTMKILNLMAKALRMEPDDMIVLFEGGWQSMRMNYYPSCPQPDLAIGLSPHSDAVGLTILLQINEVEGLQIRKNGIWFPVKPLPDAFVINIGDILEQIVTNGAYRSIEHRATVNSAKERLSMATLYCPKMDGDMGPAPSLVTPETPAKFRRIGVEDYFKKLFSRKLDGKSYLDVMRINQNQEGNSST</sequence>
<accession>A0ACC1WYE7</accession>
<protein>
    <submittedName>
        <fullName evidence="1">2-oxoglutarate (2OG) and Fe(II)-dependent oxygenase superfamily protein</fullName>
    </submittedName>
</protein>
<reference evidence="1 2" key="1">
    <citation type="journal article" date="2023" name="Science">
        <title>Complex scaffold remodeling in plant triterpene biosynthesis.</title>
        <authorList>
            <person name="De La Pena R."/>
            <person name="Hodgson H."/>
            <person name="Liu J.C."/>
            <person name="Stephenson M.J."/>
            <person name="Martin A.C."/>
            <person name="Owen C."/>
            <person name="Harkess A."/>
            <person name="Leebens-Mack J."/>
            <person name="Jimenez L.E."/>
            <person name="Osbourn A."/>
            <person name="Sattely E.S."/>
        </authorList>
    </citation>
    <scope>NUCLEOTIDE SEQUENCE [LARGE SCALE GENOMIC DNA]</scope>
    <source>
        <strain evidence="2">cv. JPN11</strain>
        <tissue evidence="1">Leaf</tissue>
    </source>
</reference>